<dbReference type="EMBL" id="CAJVQC010026614">
    <property type="protein sequence ID" value="CAG8733680.1"/>
    <property type="molecule type" value="Genomic_DNA"/>
</dbReference>
<organism evidence="1 2">
    <name type="scientific">Racocetra persica</name>
    <dbReference type="NCBI Taxonomy" id="160502"/>
    <lineage>
        <taxon>Eukaryota</taxon>
        <taxon>Fungi</taxon>
        <taxon>Fungi incertae sedis</taxon>
        <taxon>Mucoromycota</taxon>
        <taxon>Glomeromycotina</taxon>
        <taxon>Glomeromycetes</taxon>
        <taxon>Diversisporales</taxon>
        <taxon>Gigasporaceae</taxon>
        <taxon>Racocetra</taxon>
    </lineage>
</organism>
<proteinExistence type="predicted"/>
<gene>
    <name evidence="1" type="ORF">RPERSI_LOCUS12424</name>
</gene>
<reference evidence="1" key="1">
    <citation type="submission" date="2021-06" db="EMBL/GenBank/DDBJ databases">
        <authorList>
            <person name="Kallberg Y."/>
            <person name="Tangrot J."/>
            <person name="Rosling A."/>
        </authorList>
    </citation>
    <scope>NUCLEOTIDE SEQUENCE</scope>
    <source>
        <strain evidence="1">MA461A</strain>
    </source>
</reference>
<evidence type="ECO:0000313" key="2">
    <source>
        <dbReference type="Proteomes" id="UP000789920"/>
    </source>
</evidence>
<evidence type="ECO:0000313" key="1">
    <source>
        <dbReference type="EMBL" id="CAG8733680.1"/>
    </source>
</evidence>
<dbReference type="Proteomes" id="UP000789920">
    <property type="component" value="Unassembled WGS sequence"/>
</dbReference>
<comment type="caution">
    <text evidence="1">The sequence shown here is derived from an EMBL/GenBank/DDBJ whole genome shotgun (WGS) entry which is preliminary data.</text>
</comment>
<keyword evidence="2" id="KW-1185">Reference proteome</keyword>
<feature type="non-terminal residue" evidence="1">
    <location>
        <position position="1"/>
    </location>
</feature>
<accession>A0ACA9Q440</accession>
<name>A0ACA9Q440_9GLOM</name>
<protein>
    <submittedName>
        <fullName evidence="1">21943_t:CDS:1</fullName>
    </submittedName>
</protein>
<sequence>QFWANAKVLAKVLSSAKNAIKIVESKATITADIFLFLVQIATAINVFKKNDLPERIEFRKQCSEFEQVMENYANIVEFDDDIENLNIEEMLNFNVFLDQKINEKTNNLELENDVYDYDIKAVINIFKEA</sequence>